<feature type="transmembrane region" description="Helical" evidence="10">
    <location>
        <begin position="189"/>
        <end position="212"/>
    </location>
</feature>
<dbReference type="PROSITE" id="PS50227">
    <property type="entry name" value="G_PROTEIN_RECEP_F2_3"/>
    <property type="match status" value="1"/>
</dbReference>
<evidence type="ECO:0000256" key="2">
    <source>
        <dbReference type="ARBA" id="ARBA00005314"/>
    </source>
</evidence>
<proteinExistence type="inferred from homology"/>
<keyword evidence="14" id="KW-1185">Reference proteome</keyword>
<dbReference type="PANTHER" id="PTHR45620">
    <property type="entry name" value="PDF RECEPTOR-LIKE PROTEIN-RELATED"/>
    <property type="match status" value="1"/>
</dbReference>
<comment type="similarity">
    <text evidence="2">Belongs to the G-protein coupled receptor 2 family.</text>
</comment>
<dbReference type="Gene3D" id="1.20.1070.10">
    <property type="entry name" value="Rhodopsin 7-helix transmembrane proteins"/>
    <property type="match status" value="1"/>
</dbReference>
<name>A0ABR3NTB5_9TELE</name>
<reference evidence="13 14" key="1">
    <citation type="submission" date="2023-09" db="EMBL/GenBank/DDBJ databases">
        <authorList>
            <person name="Wang M."/>
        </authorList>
    </citation>
    <scope>NUCLEOTIDE SEQUENCE [LARGE SCALE GENOMIC DNA]</scope>
    <source>
        <strain evidence="13">GT-2023</strain>
        <tissue evidence="13">Liver</tissue>
    </source>
</reference>
<dbReference type="InterPro" id="IPR036445">
    <property type="entry name" value="GPCR_2_extracell_dom_sf"/>
</dbReference>
<dbReference type="InterPro" id="IPR050332">
    <property type="entry name" value="GPCR_2"/>
</dbReference>
<dbReference type="PANTHER" id="PTHR45620:SF24">
    <property type="entry name" value="VASOACTIVE INTESTINAL POLYPEPTIDE RECEPTOR 1"/>
    <property type="match status" value="1"/>
</dbReference>
<dbReference type="Gene3D" id="4.10.1240.10">
    <property type="entry name" value="GPCR, family 2, extracellular hormone receptor domain"/>
    <property type="match status" value="1"/>
</dbReference>
<evidence type="ECO:0000313" key="13">
    <source>
        <dbReference type="EMBL" id="KAL1280258.1"/>
    </source>
</evidence>
<keyword evidence="3" id="KW-1003">Cell membrane</keyword>
<dbReference type="InterPro" id="IPR000832">
    <property type="entry name" value="GPCR_2_secretin-like"/>
</dbReference>
<comment type="subcellular location">
    <subcellularLocation>
        <location evidence="1">Cell membrane</location>
        <topology evidence="1">Multi-pass membrane protein</topology>
    </subcellularLocation>
</comment>
<organism evidence="13 14">
    <name type="scientific">Cirrhinus molitorella</name>
    <name type="common">mud carp</name>
    <dbReference type="NCBI Taxonomy" id="172907"/>
    <lineage>
        <taxon>Eukaryota</taxon>
        <taxon>Metazoa</taxon>
        <taxon>Chordata</taxon>
        <taxon>Craniata</taxon>
        <taxon>Vertebrata</taxon>
        <taxon>Euteleostomi</taxon>
        <taxon>Actinopterygii</taxon>
        <taxon>Neopterygii</taxon>
        <taxon>Teleostei</taxon>
        <taxon>Ostariophysi</taxon>
        <taxon>Cypriniformes</taxon>
        <taxon>Cyprinidae</taxon>
        <taxon>Labeoninae</taxon>
        <taxon>Labeonini</taxon>
        <taxon>Cirrhinus</taxon>
    </lineage>
</organism>
<dbReference type="EMBL" id="JAYMGO010000002">
    <property type="protein sequence ID" value="KAL1280258.1"/>
    <property type="molecule type" value="Genomic_DNA"/>
</dbReference>
<evidence type="ECO:0000256" key="8">
    <source>
        <dbReference type="ARBA" id="ARBA00023170"/>
    </source>
</evidence>
<feature type="non-terminal residue" evidence="13">
    <location>
        <position position="257"/>
    </location>
</feature>
<dbReference type="Pfam" id="PF02793">
    <property type="entry name" value="HRM"/>
    <property type="match status" value="1"/>
</dbReference>
<evidence type="ECO:0000256" key="10">
    <source>
        <dbReference type="SAM" id="Phobius"/>
    </source>
</evidence>
<evidence type="ECO:0000256" key="1">
    <source>
        <dbReference type="ARBA" id="ARBA00004651"/>
    </source>
</evidence>
<evidence type="ECO:0000256" key="9">
    <source>
        <dbReference type="ARBA" id="ARBA00023224"/>
    </source>
</evidence>
<evidence type="ECO:0000256" key="3">
    <source>
        <dbReference type="ARBA" id="ARBA00022475"/>
    </source>
</evidence>
<protein>
    <submittedName>
        <fullName evidence="13">Uncharacterized protein</fullName>
    </submittedName>
</protein>
<evidence type="ECO:0000259" key="11">
    <source>
        <dbReference type="PROSITE" id="PS50227"/>
    </source>
</evidence>
<sequence>MCLRGSCKRLRIIPEPFMNEVFFMLGINMDRFGGELDSSAVNLSQCIGTFEKRSQAAAESAEMDMSKQMLILFLTCSFGPMLSVQMCEVMWELETEKRECLSKLENITAGCTGNWDLACWPSARIGEVVTIPCPNYFSHVSDQRGNISKSCTANGWTEINPVVVAYNCGYDPNITEDGNMGEFLGSVRIGYTIGHTVSLISLIIAIIILCFFRKLHCTRNYIHIHLFMSFILKAVAVIMKDVVLYEVEEPDDCHHGS</sequence>
<gene>
    <name evidence="13" type="ORF">QQF64_014858</name>
</gene>
<feature type="transmembrane region" description="Helical" evidence="10">
    <location>
        <begin position="221"/>
        <end position="239"/>
    </location>
</feature>
<comment type="caution">
    <text evidence="13">The sequence shown here is derived from an EMBL/GenBank/DDBJ whole genome shotgun (WGS) entry which is preliminary data.</text>
</comment>
<dbReference type="SMART" id="SM00008">
    <property type="entry name" value="HormR"/>
    <property type="match status" value="1"/>
</dbReference>
<evidence type="ECO:0000313" key="14">
    <source>
        <dbReference type="Proteomes" id="UP001558613"/>
    </source>
</evidence>
<feature type="domain" description="G-protein coupled receptors family 2 profile 2" evidence="12">
    <location>
        <begin position="187"/>
        <end position="257"/>
    </location>
</feature>
<keyword evidence="9" id="KW-0807">Transducer</keyword>
<keyword evidence="5 10" id="KW-1133">Transmembrane helix</keyword>
<feature type="domain" description="G-protein coupled receptors family 2 profile 1" evidence="11">
    <location>
        <begin position="86"/>
        <end position="172"/>
    </location>
</feature>
<evidence type="ECO:0000256" key="5">
    <source>
        <dbReference type="ARBA" id="ARBA00022989"/>
    </source>
</evidence>
<dbReference type="PROSITE" id="PS50261">
    <property type="entry name" value="G_PROTEIN_RECEP_F2_4"/>
    <property type="match status" value="1"/>
</dbReference>
<dbReference type="SUPFAM" id="SSF111418">
    <property type="entry name" value="Hormone receptor domain"/>
    <property type="match status" value="1"/>
</dbReference>
<evidence type="ECO:0000256" key="6">
    <source>
        <dbReference type="ARBA" id="ARBA00023040"/>
    </source>
</evidence>
<keyword evidence="4 10" id="KW-0812">Transmembrane</keyword>
<dbReference type="PRINTS" id="PR00249">
    <property type="entry name" value="GPCRSECRETIN"/>
</dbReference>
<keyword evidence="8" id="KW-0675">Receptor</keyword>
<keyword evidence="6" id="KW-0297">G-protein coupled receptor</keyword>
<evidence type="ECO:0000256" key="4">
    <source>
        <dbReference type="ARBA" id="ARBA00022692"/>
    </source>
</evidence>
<evidence type="ECO:0000259" key="12">
    <source>
        <dbReference type="PROSITE" id="PS50261"/>
    </source>
</evidence>
<dbReference type="InterPro" id="IPR001879">
    <property type="entry name" value="GPCR_2_extracellular_dom"/>
</dbReference>
<dbReference type="Proteomes" id="UP001558613">
    <property type="component" value="Unassembled WGS sequence"/>
</dbReference>
<keyword evidence="7 10" id="KW-0472">Membrane</keyword>
<dbReference type="Pfam" id="PF00002">
    <property type="entry name" value="7tm_2"/>
    <property type="match status" value="1"/>
</dbReference>
<evidence type="ECO:0000256" key="7">
    <source>
        <dbReference type="ARBA" id="ARBA00023136"/>
    </source>
</evidence>
<dbReference type="InterPro" id="IPR017981">
    <property type="entry name" value="GPCR_2-like_7TM"/>
</dbReference>
<accession>A0ABR3NTB5</accession>